<reference evidence="1" key="1">
    <citation type="submission" date="2020-04" db="EMBL/GenBank/DDBJ databases">
        <authorList>
            <person name="Chiriac C."/>
            <person name="Salcher M."/>
            <person name="Ghai R."/>
            <person name="Kavagutti S V."/>
        </authorList>
    </citation>
    <scope>NUCLEOTIDE SEQUENCE</scope>
</reference>
<evidence type="ECO:0000313" key="1">
    <source>
        <dbReference type="EMBL" id="CAB4159747.1"/>
    </source>
</evidence>
<dbReference type="EMBL" id="LR796689">
    <property type="protein sequence ID" value="CAB4159747.1"/>
    <property type="molecule type" value="Genomic_DNA"/>
</dbReference>
<proteinExistence type="predicted"/>
<gene>
    <name evidence="1" type="ORF">UFOVP719_22</name>
</gene>
<name>A0A6J5NLE8_9CAUD</name>
<protein>
    <submittedName>
        <fullName evidence="1">Uncharacterized protein</fullName>
    </submittedName>
</protein>
<accession>A0A6J5NLE8</accession>
<organism evidence="1">
    <name type="scientific">uncultured Caudovirales phage</name>
    <dbReference type="NCBI Taxonomy" id="2100421"/>
    <lineage>
        <taxon>Viruses</taxon>
        <taxon>Duplodnaviria</taxon>
        <taxon>Heunggongvirae</taxon>
        <taxon>Uroviricota</taxon>
        <taxon>Caudoviricetes</taxon>
        <taxon>Peduoviridae</taxon>
        <taxon>Maltschvirus</taxon>
        <taxon>Maltschvirus maltsch</taxon>
    </lineage>
</organism>
<sequence>MAAVTALRATLAAALANASVWSVFSFPPTSVIANSIYIQPDDEYLTFSNQKYDTVGPTANFKIVMIVPMFDNQANLADIEEFMVAVVNKLADSTLNYRVSNMSAPVVLGLEQGQMLSAELSVSIVTEWS</sequence>